<protein>
    <recommendedName>
        <fullName evidence="1">FP protein C-terminal domain-containing protein</fullName>
    </recommendedName>
</protein>
<dbReference type="OrthoDB" id="5984307at2759"/>
<dbReference type="Proteomes" id="UP001152795">
    <property type="component" value="Unassembled WGS sequence"/>
</dbReference>
<evidence type="ECO:0000313" key="3">
    <source>
        <dbReference type="Proteomes" id="UP001152795"/>
    </source>
</evidence>
<comment type="caution">
    <text evidence="2">The sequence shown here is derived from an EMBL/GenBank/DDBJ whole genome shotgun (WGS) entry which is preliminary data.</text>
</comment>
<dbReference type="Gene3D" id="3.30.70.1820">
    <property type="entry name" value="L1 transposable element, RRM domain"/>
    <property type="match status" value="1"/>
</dbReference>
<dbReference type="InterPro" id="IPR057251">
    <property type="entry name" value="FP_C"/>
</dbReference>
<reference evidence="2" key="1">
    <citation type="submission" date="2020-04" db="EMBL/GenBank/DDBJ databases">
        <authorList>
            <person name="Alioto T."/>
            <person name="Alioto T."/>
            <person name="Gomez Garrido J."/>
        </authorList>
    </citation>
    <scope>NUCLEOTIDE SEQUENCE</scope>
    <source>
        <strain evidence="2">A484AB</strain>
    </source>
</reference>
<name>A0A7D9L645_PARCT</name>
<dbReference type="Pfam" id="PF25298">
    <property type="entry name" value="Baculo_FP_2nd"/>
    <property type="match status" value="1"/>
</dbReference>
<dbReference type="EMBL" id="CACRXK020013033">
    <property type="protein sequence ID" value="CAB4024433.1"/>
    <property type="molecule type" value="Genomic_DNA"/>
</dbReference>
<proteinExistence type="predicted"/>
<sequence>MATAKLRKENQQLREEIEELQGNLKQITADISKKNESLIEQDGRHASQSTESTADKDKSLEYISAQNDDLILFKNNTMKELKHINQQVNIISKKCEAIANAVEQIEDYSYQYNIKITGMPQQNPNESAEETTSMCLKLFTAIGADVSIYDVDIAHRVPARRQSNRSNAIICKFVRRLAKEKVIAARKQTSNVQPEQLHLPSTTKLDSLQIYQHLTPRLQELLFEANKYKRANNFKFCWVKNKIVCLRKSENEQIIKLTKLQDLTMLN</sequence>
<accession>A0A7D9L645</accession>
<organism evidence="2 3">
    <name type="scientific">Paramuricea clavata</name>
    <name type="common">Red gorgonian</name>
    <name type="synonym">Violescent sea-whip</name>
    <dbReference type="NCBI Taxonomy" id="317549"/>
    <lineage>
        <taxon>Eukaryota</taxon>
        <taxon>Metazoa</taxon>
        <taxon>Cnidaria</taxon>
        <taxon>Anthozoa</taxon>
        <taxon>Octocorallia</taxon>
        <taxon>Malacalcyonacea</taxon>
        <taxon>Plexauridae</taxon>
        <taxon>Paramuricea</taxon>
    </lineage>
</organism>
<feature type="domain" description="FP protein C-terminal" evidence="1">
    <location>
        <begin position="215"/>
        <end position="266"/>
    </location>
</feature>
<gene>
    <name evidence="2" type="ORF">PACLA_8A054328</name>
</gene>
<keyword evidence="3" id="KW-1185">Reference proteome</keyword>
<evidence type="ECO:0000259" key="1">
    <source>
        <dbReference type="Pfam" id="PF25298"/>
    </source>
</evidence>
<evidence type="ECO:0000313" key="2">
    <source>
        <dbReference type="EMBL" id="CAB4024433.1"/>
    </source>
</evidence>
<dbReference type="AlphaFoldDB" id="A0A7D9L645"/>